<evidence type="ECO:0000256" key="4">
    <source>
        <dbReference type="ARBA" id="ARBA00022801"/>
    </source>
</evidence>
<dbReference type="Proteomes" id="UP000001610">
    <property type="component" value="Unassembled WGS sequence"/>
</dbReference>
<dbReference type="PANTHER" id="PTHR14218">
    <property type="entry name" value="PROTEASE S8 TRIPEPTIDYL PEPTIDASE I CLN2"/>
    <property type="match status" value="1"/>
</dbReference>
<dbReference type="OrthoDB" id="409122at2759"/>
<dbReference type="SUPFAM" id="SSF54897">
    <property type="entry name" value="Protease propeptides/inhibitors"/>
    <property type="match status" value="1"/>
</dbReference>
<organism evidence="12 13">
    <name type="scientific">Cordyceps militaris (strain CM01)</name>
    <name type="common">Caterpillar fungus</name>
    <dbReference type="NCBI Taxonomy" id="983644"/>
    <lineage>
        <taxon>Eukaryota</taxon>
        <taxon>Fungi</taxon>
        <taxon>Dikarya</taxon>
        <taxon>Ascomycota</taxon>
        <taxon>Pezizomycotina</taxon>
        <taxon>Sordariomycetes</taxon>
        <taxon>Hypocreomycetidae</taxon>
        <taxon>Hypocreales</taxon>
        <taxon>Cordycipitaceae</taxon>
        <taxon>Cordyceps</taxon>
    </lineage>
</organism>
<feature type="binding site" evidence="8">
    <location>
        <position position="573"/>
    </location>
    <ligand>
        <name>Ca(2+)</name>
        <dbReference type="ChEBI" id="CHEBI:29108"/>
    </ligand>
</feature>
<sequence length="698" mass="74215">MKLNVLVLAASALAAPASNMVVHESRDASHVGYTKGAAVDTNTRVPVRIALKQRNLDNAMDLLLQVYVAIPLSPRSPTTSTDTHSSDPNSPDYGKHYTEDQVVSTFAPDGQSVAAVKSWLVASGIDASSIKHSQNQGWLTFETTTGKLGSLLDTTYSQYTHPTRQGIYIGTDAYKLPSAVAEHVDFVQPAVALAATTKIVRPPLPKVPFWPVSEALSTQASTCPTRITPTCLRAMYGFAQGTLKDASNDLGIYEEAGEQYIQSDLNTFYSKYASYVPKGTAPKNAPVNQQSSTQDSGEADLDYEMAVPIIYPQGTVNYEVGVPDDALSFFDPLLEGLDASYCNDSGECGKYKSTNVISISYGVDEADFSASYVKRQCNEWMKLGLQGVSVLISSGDSGVASRERECLGNNQNVFVPGVLGGCPYITSVGATQLPAGSSPGDAETATMERFSSGGGFSNVNPAPDYQKSALATYFSQHDPGYPSYNTTNGVIPNNGGIYNRAGRGYPDVSANGLYGVVVVNGKDGTSGGTSQSAPIFAALINRIINERIKAGKKGPLGFLNPTLYQNPGMFNDITSGDQHLGGPNGDGAASECGNKGFSAVAGWDPVTGLGTPNYPKLLSLVNKFGIYSSLTLPSTATTGRLPTHWDILPSLSHHLGRCGLRGSRNPVFMKPLKFYPRPLEKEASDGTARNSGREWCAS</sequence>
<dbReference type="EMBL" id="JH126404">
    <property type="protein sequence ID" value="EGX89066.1"/>
    <property type="molecule type" value="Genomic_DNA"/>
</dbReference>
<dbReference type="MEROPS" id="S53.007"/>
<evidence type="ECO:0000256" key="6">
    <source>
        <dbReference type="ARBA" id="ARBA00022837"/>
    </source>
</evidence>
<evidence type="ECO:0000256" key="8">
    <source>
        <dbReference type="PROSITE-ProRule" id="PRU01032"/>
    </source>
</evidence>
<feature type="chain" id="PRO_5003446628" evidence="10">
    <location>
        <begin position="20"/>
        <end position="698"/>
    </location>
</feature>
<proteinExistence type="predicted"/>
<dbReference type="Gene3D" id="3.40.50.200">
    <property type="entry name" value="Peptidase S8/S53 domain"/>
    <property type="match status" value="1"/>
</dbReference>
<dbReference type="GO" id="GO:0006508">
    <property type="term" value="P:proteolysis"/>
    <property type="evidence" value="ECO:0007669"/>
    <property type="project" value="UniProtKB-KW"/>
</dbReference>
<dbReference type="SUPFAM" id="SSF52743">
    <property type="entry name" value="Subtilisin-like"/>
    <property type="match status" value="1"/>
</dbReference>
<keyword evidence="13" id="KW-1185">Reference proteome</keyword>
<evidence type="ECO:0000256" key="10">
    <source>
        <dbReference type="SAM" id="SignalP"/>
    </source>
</evidence>
<feature type="domain" description="Peptidase S53" evidence="11">
    <location>
        <begin position="226"/>
        <end position="624"/>
    </location>
</feature>
<evidence type="ECO:0000313" key="12">
    <source>
        <dbReference type="EMBL" id="EGX89066.1"/>
    </source>
</evidence>
<dbReference type="InterPro" id="IPR050819">
    <property type="entry name" value="Tripeptidyl-peptidase_I"/>
</dbReference>
<evidence type="ECO:0000256" key="7">
    <source>
        <dbReference type="ARBA" id="ARBA00023145"/>
    </source>
</evidence>
<name>G3JPL7_CORMM</name>
<evidence type="ECO:0000256" key="3">
    <source>
        <dbReference type="ARBA" id="ARBA00022723"/>
    </source>
</evidence>
<dbReference type="STRING" id="983644.G3JPL7"/>
<dbReference type="CDD" id="cd04056">
    <property type="entry name" value="Peptidases_S53"/>
    <property type="match status" value="1"/>
</dbReference>
<dbReference type="AlphaFoldDB" id="G3JPL7"/>
<comment type="cofactor">
    <cofactor evidence="8">
        <name>Ca(2+)</name>
        <dbReference type="ChEBI" id="CHEBI:29108"/>
    </cofactor>
    <text evidence="8">Binds 1 Ca(2+) ion per subunit.</text>
</comment>
<dbReference type="InterPro" id="IPR030400">
    <property type="entry name" value="Sedolisin_dom"/>
</dbReference>
<dbReference type="eggNOG" id="ENOG502QTN1">
    <property type="taxonomic scope" value="Eukaryota"/>
</dbReference>
<keyword evidence="3 8" id="KW-0479">Metal-binding</keyword>
<gene>
    <name evidence="12" type="ORF">CCM_07318</name>
</gene>
<comment type="subcellular location">
    <subcellularLocation>
        <location evidence="1">Secreted</location>
        <location evidence="1">Extracellular space</location>
    </subcellularLocation>
</comment>
<accession>G3JPL7</accession>
<dbReference type="GO" id="GO:0005576">
    <property type="term" value="C:extracellular region"/>
    <property type="evidence" value="ECO:0007669"/>
    <property type="project" value="UniProtKB-SubCell"/>
</dbReference>
<dbReference type="HOGENOM" id="CLU_013783_4_0_1"/>
<feature type="binding site" evidence="8">
    <location>
        <position position="572"/>
    </location>
    <ligand>
        <name>Ca(2+)</name>
        <dbReference type="ChEBI" id="CHEBI:29108"/>
    </ligand>
</feature>
<dbReference type="InterPro" id="IPR015366">
    <property type="entry name" value="S53_propep"/>
</dbReference>
<dbReference type="PROSITE" id="PS51695">
    <property type="entry name" value="SEDOLISIN"/>
    <property type="match status" value="1"/>
</dbReference>
<dbReference type="KEGG" id="cmt:CCM_07318"/>
<feature type="signal peptide" evidence="10">
    <location>
        <begin position="1"/>
        <end position="19"/>
    </location>
</feature>
<protein>
    <submittedName>
        <fullName evidence="12">Protease S8 tripeptidyl peptidase I, putative</fullName>
    </submittedName>
</protein>
<dbReference type="GO" id="GO:0046872">
    <property type="term" value="F:metal ion binding"/>
    <property type="evidence" value="ECO:0007669"/>
    <property type="project" value="UniProtKB-UniRule"/>
</dbReference>
<dbReference type="CDD" id="cd11377">
    <property type="entry name" value="Pro-peptidase_S53"/>
    <property type="match status" value="1"/>
</dbReference>
<keyword evidence="6 8" id="KW-0106">Calcium</keyword>
<dbReference type="GeneID" id="18169329"/>
<dbReference type="InterPro" id="IPR036852">
    <property type="entry name" value="Peptidase_S8/S53_dom_sf"/>
</dbReference>
<feature type="region of interest" description="Disordered" evidence="9">
    <location>
        <begin position="75"/>
        <end position="96"/>
    </location>
</feature>
<dbReference type="RefSeq" id="XP_006672522.1">
    <property type="nucleotide sequence ID" value="XM_006672459.1"/>
</dbReference>
<keyword evidence="4 8" id="KW-0378">Hydrolase</keyword>
<evidence type="ECO:0000256" key="9">
    <source>
        <dbReference type="SAM" id="MobiDB-lite"/>
    </source>
</evidence>
<keyword evidence="2 8" id="KW-0645">Protease</keyword>
<dbReference type="InParanoid" id="G3JPL7"/>
<dbReference type="GO" id="GO:0008240">
    <property type="term" value="F:tripeptidyl-peptidase activity"/>
    <property type="evidence" value="ECO:0007669"/>
    <property type="project" value="TreeGrafter"/>
</dbReference>
<evidence type="ECO:0000259" key="11">
    <source>
        <dbReference type="PROSITE" id="PS51695"/>
    </source>
</evidence>
<dbReference type="OMA" id="GSKHNIF"/>
<feature type="active site" description="Charge relay system" evidence="8">
    <location>
        <position position="298"/>
    </location>
</feature>
<feature type="binding site" evidence="8">
    <location>
        <position position="602"/>
    </location>
    <ligand>
        <name>Ca(2+)</name>
        <dbReference type="ChEBI" id="CHEBI:29108"/>
    </ligand>
</feature>
<reference evidence="12 13" key="1">
    <citation type="journal article" date="2011" name="Genome Biol.">
        <title>Genome sequence of the insect pathogenic fungus Cordyceps militaris, a valued traditional Chinese medicine.</title>
        <authorList>
            <person name="Zheng P."/>
            <person name="Xia Y."/>
            <person name="Xiao G."/>
            <person name="Xiong C."/>
            <person name="Hu X."/>
            <person name="Zhang S."/>
            <person name="Zheng H."/>
            <person name="Huang Y."/>
            <person name="Zhou Y."/>
            <person name="Wang S."/>
            <person name="Zhao G.P."/>
            <person name="Liu X."/>
            <person name="St Leger R.J."/>
            <person name="Wang C."/>
        </authorList>
    </citation>
    <scope>NUCLEOTIDE SEQUENCE [LARGE SCALE GENOMIC DNA]</scope>
    <source>
        <strain evidence="12 13">CM01</strain>
    </source>
</reference>
<feature type="compositionally biased region" description="Low complexity" evidence="9">
    <location>
        <begin position="75"/>
        <end position="92"/>
    </location>
</feature>
<dbReference type="VEuPathDB" id="FungiDB:CCM_07318"/>
<feature type="binding site" evidence="8">
    <location>
        <position position="604"/>
    </location>
    <ligand>
        <name>Ca(2+)</name>
        <dbReference type="ChEBI" id="CHEBI:29108"/>
    </ligand>
</feature>
<evidence type="ECO:0000256" key="1">
    <source>
        <dbReference type="ARBA" id="ARBA00004239"/>
    </source>
</evidence>
<evidence type="ECO:0000313" key="13">
    <source>
        <dbReference type="Proteomes" id="UP000001610"/>
    </source>
</evidence>
<keyword evidence="7" id="KW-0865">Zymogen</keyword>
<dbReference type="Pfam" id="PF09286">
    <property type="entry name" value="Pro-kuma_activ"/>
    <property type="match status" value="1"/>
</dbReference>
<evidence type="ECO:0000256" key="2">
    <source>
        <dbReference type="ARBA" id="ARBA00022670"/>
    </source>
</evidence>
<feature type="active site" description="Charge relay system" evidence="8">
    <location>
        <position position="302"/>
    </location>
</feature>
<evidence type="ECO:0000256" key="5">
    <source>
        <dbReference type="ARBA" id="ARBA00022825"/>
    </source>
</evidence>
<dbReference type="GO" id="GO:0004252">
    <property type="term" value="F:serine-type endopeptidase activity"/>
    <property type="evidence" value="ECO:0007669"/>
    <property type="project" value="UniProtKB-UniRule"/>
</dbReference>
<keyword evidence="5 8" id="KW-0720">Serine protease</keyword>
<dbReference type="PANTHER" id="PTHR14218:SF19">
    <property type="entry name" value="SERINE PROTEASE AORO, PUTATIVE (AFU_ORTHOLOGUE AFUA_6G10250)-RELATED"/>
    <property type="match status" value="1"/>
</dbReference>
<dbReference type="SMART" id="SM00944">
    <property type="entry name" value="Pro-kuma_activ"/>
    <property type="match status" value="1"/>
</dbReference>
<feature type="active site" description="Charge relay system" evidence="8">
    <location>
        <position position="530"/>
    </location>
</feature>
<keyword evidence="10" id="KW-0732">Signal</keyword>